<sequence>MKNILYFICVILVSCSKNRLPKPSEITGSDENIALILAENKWNEVYGKSTIKKEKPFRVQKKNDSIYIIKGSYPKDEITGVAYAEVNVKTRKVIKYTHGE</sequence>
<protein>
    <submittedName>
        <fullName evidence="2">NTF2 fold immunity protein</fullName>
    </submittedName>
</protein>
<feature type="domain" description="NTF2 fold" evidence="1">
    <location>
        <begin position="33"/>
        <end position="99"/>
    </location>
</feature>
<dbReference type="Pfam" id="PF15631">
    <property type="entry name" value="Imm-NTF2-2"/>
    <property type="match status" value="1"/>
</dbReference>
<gene>
    <name evidence="2" type="ORF">SAMN05421846_1172</name>
</gene>
<name>A0A1G8P4A6_9FLAO</name>
<dbReference type="Proteomes" id="UP000198869">
    <property type="component" value="Unassembled WGS sequence"/>
</dbReference>
<dbReference type="RefSeq" id="WP_089861412.1">
    <property type="nucleotide sequence ID" value="NZ_FNDW01000017.1"/>
</dbReference>
<dbReference type="AlphaFoldDB" id="A0A1G8P4A6"/>
<reference evidence="3" key="1">
    <citation type="submission" date="2016-10" db="EMBL/GenBank/DDBJ databases">
        <authorList>
            <person name="Varghese N."/>
            <person name="Submissions S."/>
        </authorList>
    </citation>
    <scope>NUCLEOTIDE SEQUENCE [LARGE SCALE GENOMIC DNA]</scope>
    <source>
        <strain evidence="3">DSM 17071</strain>
    </source>
</reference>
<evidence type="ECO:0000313" key="3">
    <source>
        <dbReference type="Proteomes" id="UP000198869"/>
    </source>
</evidence>
<keyword evidence="3" id="KW-1185">Reference proteome</keyword>
<dbReference type="PROSITE" id="PS51257">
    <property type="entry name" value="PROKAR_LIPOPROTEIN"/>
    <property type="match status" value="1"/>
</dbReference>
<accession>A0A1G8P4A6</accession>
<evidence type="ECO:0000313" key="2">
    <source>
        <dbReference type="EMBL" id="SDI87321.1"/>
    </source>
</evidence>
<proteinExistence type="predicted"/>
<evidence type="ECO:0000259" key="1">
    <source>
        <dbReference type="Pfam" id="PF15631"/>
    </source>
</evidence>
<dbReference type="InterPro" id="IPR028921">
    <property type="entry name" value="NTF2_fold_dom"/>
</dbReference>
<organism evidence="2 3">
    <name type="scientific">Chryseobacterium taeanense</name>
    <dbReference type="NCBI Taxonomy" id="311334"/>
    <lineage>
        <taxon>Bacteria</taxon>
        <taxon>Pseudomonadati</taxon>
        <taxon>Bacteroidota</taxon>
        <taxon>Flavobacteriia</taxon>
        <taxon>Flavobacteriales</taxon>
        <taxon>Weeksellaceae</taxon>
        <taxon>Chryseobacterium group</taxon>
        <taxon>Chryseobacterium</taxon>
    </lineage>
</organism>
<dbReference type="OrthoDB" id="1260202at2"/>
<dbReference type="STRING" id="311334.SAMN05421846_1172"/>
<dbReference type="EMBL" id="FNDW01000017">
    <property type="protein sequence ID" value="SDI87321.1"/>
    <property type="molecule type" value="Genomic_DNA"/>
</dbReference>